<dbReference type="InterPro" id="IPR027417">
    <property type="entry name" value="P-loop_NTPase"/>
</dbReference>
<feature type="coiled-coil region" evidence="1">
    <location>
        <begin position="696"/>
        <end position="734"/>
    </location>
</feature>
<evidence type="ECO:0000313" key="5">
    <source>
        <dbReference type="Proteomes" id="UP000309747"/>
    </source>
</evidence>
<gene>
    <name evidence="4" type="ORF">FA743_13560</name>
</gene>
<evidence type="ECO:0000256" key="2">
    <source>
        <dbReference type="SAM" id="MobiDB-lite"/>
    </source>
</evidence>
<dbReference type="PANTHER" id="PTHR41259:SF1">
    <property type="entry name" value="DOUBLE-STRAND BREAK REPAIR RAD50 ATPASE, PUTATIVE-RELATED"/>
    <property type="match status" value="1"/>
</dbReference>
<name>A0A4V5MV55_9RHOB</name>
<dbReference type="Gene3D" id="3.40.50.300">
    <property type="entry name" value="P-loop containing nucleotide triphosphate hydrolases"/>
    <property type="match status" value="2"/>
</dbReference>
<organism evidence="4 5">
    <name type="scientific">Paracoccus gahaiensis</name>
    <dbReference type="NCBI Taxonomy" id="1706839"/>
    <lineage>
        <taxon>Bacteria</taxon>
        <taxon>Pseudomonadati</taxon>
        <taxon>Pseudomonadota</taxon>
        <taxon>Alphaproteobacteria</taxon>
        <taxon>Rhodobacterales</taxon>
        <taxon>Paracoccaceae</taxon>
        <taxon>Paracoccus</taxon>
    </lineage>
</organism>
<dbReference type="InterPro" id="IPR038734">
    <property type="entry name" value="YhaN_AAA"/>
</dbReference>
<dbReference type="EMBL" id="SUNI01000013">
    <property type="protein sequence ID" value="TJZ90928.1"/>
    <property type="molecule type" value="Genomic_DNA"/>
</dbReference>
<feature type="coiled-coil region" evidence="1">
    <location>
        <begin position="584"/>
        <end position="625"/>
    </location>
</feature>
<feature type="domain" description="YhaN AAA" evidence="3">
    <location>
        <begin position="1"/>
        <end position="207"/>
    </location>
</feature>
<feature type="compositionally biased region" description="Basic and acidic residues" evidence="2">
    <location>
        <begin position="395"/>
        <end position="409"/>
    </location>
</feature>
<sequence length="1145" mass="124868">MRIRQLSLERFGHFTDRSFDFGSGGARADFHIIYGANEAGKTTTMEAALRLFYGFPLREDYAFKHARSNLQVSATLEIGGTLRRFTRLPKRAGSLVDEAGTALPETALSAHLAGLSQDDYRRLLCLDDETIERGGEEIATAQGDIGRLLFSAAAGVADLSGVLDGVRDQADALWKRRSRSTRMAELKRDLAEVERQIKERDVTASAWKALKKDLIKAQEAEQGARAARNALNSDRARIEGQKRALPLMAEIAALHDAIAPWSDYPAQLDFDPERLIVLRSDRGIAAQTVDRLTDALTALAEQRDRLPVEPALDALATALDDLEDLSARDRGAHLDLERRQDDQRSSEAAMIAAVRDLGVASAGVDPRSLVLPAGAITALEGARDALRAAMAQAEAEARETDDLQDRARAAAEAVEDGPAQPQDAPRIADILLRFDAEDLAPRHAAALQAIDAARAKADRALAGLAQGPFRLDHLPEHPPSRVQATEWAEGHDALQSELRTATTRRDDHRADRAARHAQAEALIRGAHLVSDDEAEALRAARDALWAAHLAALDPPTAAVFHEALRRHDAATDARLGRASDLGQLRQIQQAAAEAEAHVAQADEKITALQARIARIEEAVGQAARQVGFPEALSPPDWLAWVVRHDQARDDALTLREAREVNRSVLERGDALRAELAARLPFDPVDLASTLAAARAVADKDRRQAEAQAKADEALRQIQRELARRRKRLAGARDAEGLARAAWQQLVAAHLGDLVSPDILMGTLEPLRVLREHEAARAAAEQRVTAMQADQARFAQEVAALARTHALEVQPTAAQTFAALKTLADQARRARDAARKLSEDIEAASAERARNQDRLRQIDQEVAAIAAVFPDAAGLTDIDGLRQIAARAQQVIADRATLALRQRSLLLELGAPDIATAREHLAERSVADVEAALEGNRSDLDHAEDRLTGAIRDRTTAEHALSQVKGDGEIAALVERRATLELQLEEAALQHLELSLGHSLASDAIRRYRDSHRSGMMTATEQCFATLTQGAYPSLTTQIEKDAEILLAVDRTGASKRAAEMSKGTRFQLYLALRAAAHEQLVAQGTTLPFFCDDIFETFDEDRTSAACRVMEAIGGRGQAIYLTHHRHVVDIAMRVCRVRPVLHEL</sequence>
<dbReference type="Pfam" id="PF13514">
    <property type="entry name" value="AAA_27"/>
    <property type="match status" value="1"/>
</dbReference>
<proteinExistence type="predicted"/>
<keyword evidence="5" id="KW-1185">Reference proteome</keyword>
<feature type="region of interest" description="Disordered" evidence="2">
    <location>
        <begin position="390"/>
        <end position="422"/>
    </location>
</feature>
<reference evidence="4 5" key="1">
    <citation type="submission" date="2019-04" db="EMBL/GenBank/DDBJ databases">
        <authorList>
            <person name="Li J."/>
        </authorList>
    </citation>
    <scope>NUCLEOTIDE SEQUENCE [LARGE SCALE GENOMIC DNA]</scope>
    <source>
        <strain evidence="4 5">KCTC 42687</strain>
    </source>
</reference>
<comment type="caution">
    <text evidence="4">The sequence shown here is derived from an EMBL/GenBank/DDBJ whole genome shotgun (WGS) entry which is preliminary data.</text>
</comment>
<evidence type="ECO:0000259" key="3">
    <source>
        <dbReference type="Pfam" id="PF13514"/>
    </source>
</evidence>
<protein>
    <recommendedName>
        <fullName evidence="3">YhaN AAA domain-containing protein</fullName>
    </recommendedName>
</protein>
<dbReference type="RefSeq" id="WP_136886640.1">
    <property type="nucleotide sequence ID" value="NZ_SUNI01000013.1"/>
</dbReference>
<dbReference type="SUPFAM" id="SSF52540">
    <property type="entry name" value="P-loop containing nucleoside triphosphate hydrolases"/>
    <property type="match status" value="1"/>
</dbReference>
<evidence type="ECO:0000256" key="1">
    <source>
        <dbReference type="SAM" id="Coils"/>
    </source>
</evidence>
<dbReference type="AlphaFoldDB" id="A0A4V5MV55"/>
<dbReference type="Proteomes" id="UP000309747">
    <property type="component" value="Unassembled WGS sequence"/>
</dbReference>
<feature type="coiled-coil region" evidence="1">
    <location>
        <begin position="176"/>
        <end position="203"/>
    </location>
</feature>
<keyword evidence="1" id="KW-0175">Coiled coil</keyword>
<feature type="coiled-coil region" evidence="1">
    <location>
        <begin position="819"/>
        <end position="860"/>
    </location>
</feature>
<evidence type="ECO:0000313" key="4">
    <source>
        <dbReference type="EMBL" id="TJZ90928.1"/>
    </source>
</evidence>
<dbReference type="PANTHER" id="PTHR41259">
    <property type="entry name" value="DOUBLE-STRAND BREAK REPAIR RAD50 ATPASE, PUTATIVE-RELATED"/>
    <property type="match status" value="1"/>
</dbReference>
<dbReference type="OrthoDB" id="9764467at2"/>
<accession>A0A4V5MV55</accession>